<proteinExistence type="predicted"/>
<accession>A0A1G2DBD1</accession>
<dbReference type="Proteomes" id="UP000178099">
    <property type="component" value="Unassembled WGS sequence"/>
</dbReference>
<dbReference type="Pfam" id="PF00293">
    <property type="entry name" value="NUDIX"/>
    <property type="match status" value="1"/>
</dbReference>
<evidence type="ECO:0000313" key="3">
    <source>
        <dbReference type="Proteomes" id="UP000178099"/>
    </source>
</evidence>
<gene>
    <name evidence="2" type="ORF">A3D67_03115</name>
</gene>
<reference evidence="2 3" key="1">
    <citation type="journal article" date="2016" name="Nat. Commun.">
        <title>Thousands of microbial genomes shed light on interconnected biogeochemical processes in an aquifer system.</title>
        <authorList>
            <person name="Anantharaman K."/>
            <person name="Brown C.T."/>
            <person name="Hug L.A."/>
            <person name="Sharon I."/>
            <person name="Castelle C.J."/>
            <person name="Probst A.J."/>
            <person name="Thomas B.C."/>
            <person name="Singh A."/>
            <person name="Wilkins M.J."/>
            <person name="Karaoz U."/>
            <person name="Brodie E.L."/>
            <person name="Williams K.H."/>
            <person name="Hubbard S.S."/>
            <person name="Banfield J.F."/>
        </authorList>
    </citation>
    <scope>NUCLEOTIDE SEQUENCE [LARGE SCALE GENOMIC DNA]</scope>
</reference>
<dbReference type="Gene3D" id="3.90.79.10">
    <property type="entry name" value="Nucleoside Triphosphate Pyrophosphohydrolase"/>
    <property type="match status" value="1"/>
</dbReference>
<dbReference type="InterPro" id="IPR015797">
    <property type="entry name" value="NUDIX_hydrolase-like_dom_sf"/>
</dbReference>
<comment type="caution">
    <text evidence="2">The sequence shown here is derived from an EMBL/GenBank/DDBJ whole genome shotgun (WGS) entry which is preliminary data.</text>
</comment>
<dbReference type="PROSITE" id="PS51462">
    <property type="entry name" value="NUDIX"/>
    <property type="match status" value="1"/>
</dbReference>
<organism evidence="2 3">
    <name type="scientific">Candidatus Lloydbacteria bacterium RIFCSPHIGHO2_02_FULL_51_22</name>
    <dbReference type="NCBI Taxonomy" id="1798663"/>
    <lineage>
        <taxon>Bacteria</taxon>
        <taxon>Candidatus Lloydiibacteriota</taxon>
    </lineage>
</organism>
<evidence type="ECO:0000259" key="1">
    <source>
        <dbReference type="PROSITE" id="PS51462"/>
    </source>
</evidence>
<feature type="domain" description="Nudix hydrolase" evidence="1">
    <location>
        <begin position="13"/>
        <end position="166"/>
    </location>
</feature>
<name>A0A1G2DBD1_9BACT</name>
<dbReference type="InterPro" id="IPR000086">
    <property type="entry name" value="NUDIX_hydrolase_dom"/>
</dbReference>
<protein>
    <recommendedName>
        <fullName evidence="1">Nudix hydrolase domain-containing protein</fullName>
    </recommendedName>
</protein>
<dbReference type="AlphaFoldDB" id="A0A1G2DBD1"/>
<dbReference type="SUPFAM" id="SSF55811">
    <property type="entry name" value="Nudix"/>
    <property type="match status" value="1"/>
</dbReference>
<evidence type="ECO:0000313" key="2">
    <source>
        <dbReference type="EMBL" id="OGZ10211.1"/>
    </source>
</evidence>
<dbReference type="EMBL" id="MHLN01000042">
    <property type="protein sequence ID" value="OGZ10211.1"/>
    <property type="molecule type" value="Genomic_DNA"/>
</dbReference>
<sequence length="175" mass="19622">MEDEKKNPPPPHCYLLVVTCVVFRYHPRHGLQALLLKRSLCEKEGPGLWTVPGGKVDKKDHGVPLPGLSHTLFLGSLERAMAREILEETGIVLSEEEFTPLKNRNTVFIRQDGTPTMVLTYVAFCRSDVPVILDDGAVEYAWVLFEDLGKYHCIGNVKDDVIAAMREHMHKDGVG</sequence>
<dbReference type="CDD" id="cd02883">
    <property type="entry name" value="NUDIX_Hydrolase"/>
    <property type="match status" value="1"/>
</dbReference>